<dbReference type="AlphaFoldDB" id="A0A1J0E5A0"/>
<accession>A0A1J0E5A0</accession>
<dbReference type="KEGG" id="prg:RB151_014380"/>
<dbReference type="InterPro" id="IPR019713">
    <property type="entry name" value="Memb_YlaC"/>
</dbReference>
<keyword evidence="1" id="KW-0812">Transmembrane</keyword>
<sequence>MDIIKQILIEDLDAINKREKRDGKPYFNSQFLGNHPYLCIGMVAAYIPLAIILWYAPYFGPYWTLGITVLFLVLASVLLFDIKPVYHFEDIGVLDLRVCYNGEWFVTEPVSDNAVRKILDSKEVSQAIKQEISRLIALKGEISFYDIYHVVFPEVSTPLQGKLATQN</sequence>
<organism evidence="2 3">
    <name type="scientific">Providencia rettgeri</name>
    <dbReference type="NCBI Taxonomy" id="587"/>
    <lineage>
        <taxon>Bacteria</taxon>
        <taxon>Pseudomonadati</taxon>
        <taxon>Pseudomonadota</taxon>
        <taxon>Gammaproteobacteria</taxon>
        <taxon>Enterobacterales</taxon>
        <taxon>Morganellaceae</taxon>
        <taxon>Providencia</taxon>
    </lineage>
</organism>
<name>A0A1J0E5A0_PRORE</name>
<gene>
    <name evidence="2" type="ORF">EX242_04425</name>
</gene>
<dbReference type="EMBL" id="SHDO01000005">
    <property type="protein sequence ID" value="MBX6979515.1"/>
    <property type="molecule type" value="Genomic_DNA"/>
</dbReference>
<dbReference type="Proteomes" id="UP000824410">
    <property type="component" value="Unassembled WGS sequence"/>
</dbReference>
<feature type="transmembrane region" description="Helical" evidence="1">
    <location>
        <begin position="62"/>
        <end position="80"/>
    </location>
</feature>
<dbReference type="Pfam" id="PF10777">
    <property type="entry name" value="YlaC"/>
    <property type="match status" value="1"/>
</dbReference>
<dbReference type="OrthoDB" id="6504054at2"/>
<proteinExistence type="predicted"/>
<comment type="caution">
    <text evidence="2">The sequence shown here is derived from an EMBL/GenBank/DDBJ whole genome shotgun (WGS) entry which is preliminary data.</text>
</comment>
<feature type="transmembrane region" description="Helical" evidence="1">
    <location>
        <begin position="37"/>
        <end position="56"/>
    </location>
</feature>
<evidence type="ECO:0000313" key="2">
    <source>
        <dbReference type="EMBL" id="MBX6979515.1"/>
    </source>
</evidence>
<reference evidence="2" key="1">
    <citation type="submission" date="2019-02" db="EMBL/GenBank/DDBJ databases">
        <title>Genomic characterization of isolates from hospital effluents in KZN, South Africa.</title>
        <authorList>
            <person name="Ntshobeni N."/>
            <person name="Allam M."/>
            <person name="Ismail A."/>
            <person name="Amoako D."/>
            <person name="Essack S."/>
            <person name="Chenia H."/>
        </authorList>
    </citation>
    <scope>NUCLEOTIDE SEQUENCE</scope>
    <source>
        <strain evidence="2">AFE97_S1</strain>
    </source>
</reference>
<evidence type="ECO:0000256" key="1">
    <source>
        <dbReference type="SAM" id="Phobius"/>
    </source>
</evidence>
<keyword evidence="1" id="KW-1133">Transmembrane helix</keyword>
<keyword evidence="1" id="KW-0472">Membrane</keyword>
<dbReference type="RefSeq" id="WP_042847955.1">
    <property type="nucleotide sequence ID" value="NZ_ABEXNG020000062.1"/>
</dbReference>
<evidence type="ECO:0000313" key="3">
    <source>
        <dbReference type="Proteomes" id="UP000824410"/>
    </source>
</evidence>
<evidence type="ECO:0008006" key="4">
    <source>
        <dbReference type="Google" id="ProtNLM"/>
    </source>
</evidence>
<protein>
    <recommendedName>
        <fullName evidence="4">Inner membrane protein ylaC</fullName>
    </recommendedName>
</protein>